<dbReference type="Proteomes" id="UP000237839">
    <property type="component" value="Unassembled WGS sequence"/>
</dbReference>
<dbReference type="Gene3D" id="1.10.1220.10">
    <property type="entry name" value="Met repressor-like"/>
    <property type="match status" value="1"/>
</dbReference>
<protein>
    <submittedName>
        <fullName evidence="1">Uncharacterized protein</fullName>
    </submittedName>
</protein>
<dbReference type="InterPro" id="IPR013321">
    <property type="entry name" value="Arc_rbn_hlx_hlx"/>
</dbReference>
<accession>A0A2S9GV57</accession>
<dbReference type="EMBL" id="PUGF01000021">
    <property type="protein sequence ID" value="PRC91591.1"/>
    <property type="molecule type" value="Genomic_DNA"/>
</dbReference>
<keyword evidence="2" id="KW-1185">Reference proteome</keyword>
<dbReference type="GO" id="GO:0006355">
    <property type="term" value="P:regulation of DNA-templated transcription"/>
    <property type="evidence" value="ECO:0007669"/>
    <property type="project" value="InterPro"/>
</dbReference>
<reference evidence="1 2" key="1">
    <citation type="submission" date="2018-02" db="EMBL/GenBank/DDBJ databases">
        <title>Solimicrobium silvestre gen. nov., sp. nov., isolated from alpine forest soil.</title>
        <authorList>
            <person name="Margesin R."/>
            <person name="Albuquerque L."/>
            <person name="Zhang D.-C."/>
            <person name="Froufe H.J.C."/>
            <person name="Severino R."/>
            <person name="Roxo I."/>
            <person name="Egas C."/>
            <person name="Da Costa M.S."/>
        </authorList>
    </citation>
    <scope>NUCLEOTIDE SEQUENCE [LARGE SCALE GENOMIC DNA]</scope>
    <source>
        <strain evidence="1 2">S20-91</strain>
    </source>
</reference>
<sequence length="70" mass="7839">MAKVHRLRARAAEHVGSAEAEHRANLDVALRYPGKRSLAQVLSQMPNVGKDEDFVRPIELMRQGLADVFD</sequence>
<dbReference type="AlphaFoldDB" id="A0A2S9GV57"/>
<evidence type="ECO:0000313" key="1">
    <source>
        <dbReference type="EMBL" id="PRC91591.1"/>
    </source>
</evidence>
<gene>
    <name evidence="1" type="ORF">S2091_3707</name>
</gene>
<comment type="caution">
    <text evidence="1">The sequence shown here is derived from an EMBL/GenBank/DDBJ whole genome shotgun (WGS) entry which is preliminary data.</text>
</comment>
<organism evidence="1 2">
    <name type="scientific">Solimicrobium silvestre</name>
    <dbReference type="NCBI Taxonomy" id="2099400"/>
    <lineage>
        <taxon>Bacteria</taxon>
        <taxon>Pseudomonadati</taxon>
        <taxon>Pseudomonadota</taxon>
        <taxon>Betaproteobacteria</taxon>
        <taxon>Burkholderiales</taxon>
        <taxon>Oxalobacteraceae</taxon>
        <taxon>Solimicrobium</taxon>
    </lineage>
</organism>
<name>A0A2S9GV57_9BURK</name>
<evidence type="ECO:0000313" key="2">
    <source>
        <dbReference type="Proteomes" id="UP000237839"/>
    </source>
</evidence>
<proteinExistence type="predicted"/>